<dbReference type="Pfam" id="PF25975">
    <property type="entry name" value="CzcB_C"/>
    <property type="match status" value="1"/>
</dbReference>
<evidence type="ECO:0000256" key="3">
    <source>
        <dbReference type="SAM" id="MobiDB-lite"/>
    </source>
</evidence>
<dbReference type="SUPFAM" id="SSF111369">
    <property type="entry name" value="HlyD-like secretion proteins"/>
    <property type="match status" value="1"/>
</dbReference>
<feature type="non-terminal residue" evidence="8">
    <location>
        <position position="383"/>
    </location>
</feature>
<comment type="similarity">
    <text evidence="1">Belongs to the membrane fusion protein (MFP) (TC 8.A.1) family.</text>
</comment>
<feature type="coiled-coil region" evidence="2">
    <location>
        <begin position="152"/>
        <end position="179"/>
    </location>
</feature>
<evidence type="ECO:0000256" key="1">
    <source>
        <dbReference type="ARBA" id="ARBA00009477"/>
    </source>
</evidence>
<evidence type="ECO:0000256" key="2">
    <source>
        <dbReference type="SAM" id="Coils"/>
    </source>
</evidence>
<dbReference type="InterPro" id="IPR058636">
    <property type="entry name" value="Beta-barrel_YknX"/>
</dbReference>
<feature type="domain" description="YknX-like beta-barrel" evidence="7">
    <location>
        <begin position="218"/>
        <end position="296"/>
    </location>
</feature>
<name>A0A9D1NK85_9BACT</name>
<dbReference type="PANTHER" id="PTHR30469">
    <property type="entry name" value="MULTIDRUG RESISTANCE PROTEIN MDTA"/>
    <property type="match status" value="1"/>
</dbReference>
<dbReference type="NCBIfam" id="TIGR01730">
    <property type="entry name" value="RND_mfp"/>
    <property type="match status" value="1"/>
</dbReference>
<dbReference type="GO" id="GO:0015562">
    <property type="term" value="F:efflux transmembrane transporter activity"/>
    <property type="evidence" value="ECO:0007669"/>
    <property type="project" value="TreeGrafter"/>
</dbReference>
<reference evidence="8" key="1">
    <citation type="submission" date="2020-10" db="EMBL/GenBank/DDBJ databases">
        <authorList>
            <person name="Gilroy R."/>
        </authorList>
    </citation>
    <scope>NUCLEOTIDE SEQUENCE</scope>
    <source>
        <strain evidence="8">10669</strain>
    </source>
</reference>
<evidence type="ECO:0000259" key="5">
    <source>
        <dbReference type="Pfam" id="PF25917"/>
    </source>
</evidence>
<feature type="signal peptide" evidence="4">
    <location>
        <begin position="1"/>
        <end position="22"/>
    </location>
</feature>
<keyword evidence="2" id="KW-0175">Coiled coil</keyword>
<evidence type="ECO:0000313" key="8">
    <source>
        <dbReference type="EMBL" id="HIV04663.1"/>
    </source>
</evidence>
<gene>
    <name evidence="8" type="ORF">IAC75_05905</name>
</gene>
<protein>
    <submittedName>
        <fullName evidence="8">Efflux RND transporter periplasmic adaptor subunit</fullName>
    </submittedName>
</protein>
<dbReference type="InterPro" id="IPR058649">
    <property type="entry name" value="CzcB_C"/>
</dbReference>
<dbReference type="Pfam" id="PF25917">
    <property type="entry name" value="BSH_RND"/>
    <property type="match status" value="1"/>
</dbReference>
<dbReference type="PROSITE" id="PS51257">
    <property type="entry name" value="PROKAR_LIPOPROTEIN"/>
    <property type="match status" value="1"/>
</dbReference>
<reference evidence="8" key="2">
    <citation type="journal article" date="2021" name="PeerJ">
        <title>Extensive microbial diversity within the chicken gut microbiome revealed by metagenomics and culture.</title>
        <authorList>
            <person name="Gilroy R."/>
            <person name="Ravi A."/>
            <person name="Getino M."/>
            <person name="Pursley I."/>
            <person name="Horton D.L."/>
            <person name="Alikhan N.F."/>
            <person name="Baker D."/>
            <person name="Gharbi K."/>
            <person name="Hall N."/>
            <person name="Watson M."/>
            <person name="Adriaenssens E.M."/>
            <person name="Foster-Nyarko E."/>
            <person name="Jarju S."/>
            <person name="Secka A."/>
            <person name="Antonio M."/>
            <person name="Oren A."/>
            <person name="Chaudhuri R.R."/>
            <person name="La Ragione R."/>
            <person name="Hildebrand F."/>
            <person name="Pallen M.J."/>
        </authorList>
    </citation>
    <scope>NUCLEOTIDE SEQUENCE</scope>
    <source>
        <strain evidence="8">10669</strain>
    </source>
</reference>
<feature type="region of interest" description="Disordered" evidence="3">
    <location>
        <begin position="364"/>
        <end position="383"/>
    </location>
</feature>
<feature type="chain" id="PRO_5039466942" evidence="4">
    <location>
        <begin position="23"/>
        <end position="383"/>
    </location>
</feature>
<dbReference type="Gene3D" id="2.40.30.170">
    <property type="match status" value="1"/>
</dbReference>
<evidence type="ECO:0000256" key="4">
    <source>
        <dbReference type="SAM" id="SignalP"/>
    </source>
</evidence>
<dbReference type="GO" id="GO:1990281">
    <property type="term" value="C:efflux pump complex"/>
    <property type="evidence" value="ECO:0007669"/>
    <property type="project" value="TreeGrafter"/>
</dbReference>
<dbReference type="PANTHER" id="PTHR30469:SF33">
    <property type="entry name" value="SLR1207 PROTEIN"/>
    <property type="match status" value="1"/>
</dbReference>
<evidence type="ECO:0000313" key="9">
    <source>
        <dbReference type="Proteomes" id="UP000886812"/>
    </source>
</evidence>
<dbReference type="Gene3D" id="1.10.287.470">
    <property type="entry name" value="Helix hairpin bin"/>
    <property type="match status" value="1"/>
</dbReference>
<dbReference type="EMBL" id="DVOG01000152">
    <property type="protein sequence ID" value="HIV04663.1"/>
    <property type="molecule type" value="Genomic_DNA"/>
</dbReference>
<proteinExistence type="inferred from homology"/>
<dbReference type="InterPro" id="IPR058625">
    <property type="entry name" value="MdtA-like_BSH"/>
</dbReference>
<dbReference type="Proteomes" id="UP000886812">
    <property type="component" value="Unassembled WGS sequence"/>
</dbReference>
<accession>A0A9D1NK85</accession>
<dbReference type="Gene3D" id="2.40.50.100">
    <property type="match status" value="1"/>
</dbReference>
<evidence type="ECO:0000259" key="7">
    <source>
        <dbReference type="Pfam" id="PF25990"/>
    </source>
</evidence>
<organism evidence="8 9">
    <name type="scientific">Candidatus Spyradosoma merdigallinarum</name>
    <dbReference type="NCBI Taxonomy" id="2840950"/>
    <lineage>
        <taxon>Bacteria</taxon>
        <taxon>Pseudomonadati</taxon>
        <taxon>Verrucomicrobiota</taxon>
        <taxon>Opitutia</taxon>
        <taxon>Opitutia incertae sedis</taxon>
        <taxon>Candidatus Spyradosoma</taxon>
    </lineage>
</organism>
<dbReference type="AlphaFoldDB" id="A0A9D1NK85"/>
<comment type="caution">
    <text evidence="8">The sequence shown here is derived from an EMBL/GenBank/DDBJ whole genome shotgun (WGS) entry which is preliminary data.</text>
</comment>
<feature type="domain" description="Multidrug resistance protein MdtA-like barrel-sandwich hybrid" evidence="5">
    <location>
        <begin position="68"/>
        <end position="200"/>
    </location>
</feature>
<dbReference type="Gene3D" id="2.40.420.20">
    <property type="match status" value="1"/>
</dbReference>
<dbReference type="Pfam" id="PF25990">
    <property type="entry name" value="Beta-barrel_YknX"/>
    <property type="match status" value="1"/>
</dbReference>
<keyword evidence="4" id="KW-0732">Signal</keyword>
<sequence>MNISKIIFPAAALSLLAALPFAGTGCEKVLGGNGSTANLPPVSTARAEQRTIEENIIVSGFVKPETATEIKSEINGRIVRINVENGDDVKAGDLLLEIDPSTYQTEVDAAERTERQRELDVEKSERDMLRIKGLYENDFATEQDYLDSVTTFETAKLQLEVVRATLANAREELAKTQIRAPHDGMVSDLDVYVGNVISGAGSFSDGTTLMKVNDMRNLRVEADLNEIEANKISLDSEAHLTFDSLPDTTFDGKVDYLSAFGVQDSTTSTLYKFPVRVKFQAGKKLVRPGISSNISILVARAENAVSVPASAVFIEDDARFVFVKLGEHRFERRKVEIGIGNLNFIEIKKGVSVGEEVATTRPSQAEIVGGEKLPGGQPPGARS</sequence>
<dbReference type="InterPro" id="IPR006143">
    <property type="entry name" value="RND_pump_MFP"/>
</dbReference>
<evidence type="ECO:0000259" key="6">
    <source>
        <dbReference type="Pfam" id="PF25975"/>
    </source>
</evidence>
<feature type="domain" description="CzcB-like C-terminal circularly permuted SH3-like" evidence="6">
    <location>
        <begin position="305"/>
        <end position="360"/>
    </location>
</feature>